<evidence type="ECO:0000256" key="2">
    <source>
        <dbReference type="ARBA" id="ARBA00022741"/>
    </source>
</evidence>
<dbReference type="PANTHER" id="PTHR41299">
    <property type="entry name" value="THIAMINE PYROPHOSPHOKINASE"/>
    <property type="match status" value="1"/>
</dbReference>
<dbReference type="Proteomes" id="UP001652338">
    <property type="component" value="Unassembled WGS sequence"/>
</dbReference>
<evidence type="ECO:0000313" key="8">
    <source>
        <dbReference type="Proteomes" id="UP001652338"/>
    </source>
</evidence>
<dbReference type="SUPFAM" id="SSF63999">
    <property type="entry name" value="Thiamin pyrophosphokinase, catalytic domain"/>
    <property type="match status" value="1"/>
</dbReference>
<keyword evidence="8" id="KW-1185">Reference proteome</keyword>
<dbReference type="NCBIfam" id="TIGR01378">
    <property type="entry name" value="thi_PPkinase"/>
    <property type="match status" value="1"/>
</dbReference>
<comment type="caution">
    <text evidence="7">The sequence shown here is derived from an EMBL/GenBank/DDBJ whole genome shotgun (WGS) entry which is preliminary data.</text>
</comment>
<keyword evidence="2" id="KW-0547">Nucleotide-binding</keyword>
<feature type="domain" description="Thiamin pyrophosphokinase thiamin-binding" evidence="6">
    <location>
        <begin position="142"/>
        <end position="209"/>
    </location>
</feature>
<evidence type="ECO:0000256" key="1">
    <source>
        <dbReference type="ARBA" id="ARBA00022679"/>
    </source>
</evidence>
<evidence type="ECO:0000256" key="4">
    <source>
        <dbReference type="ARBA" id="ARBA00022840"/>
    </source>
</evidence>
<dbReference type="Gene3D" id="3.40.50.10240">
    <property type="entry name" value="Thiamin pyrophosphokinase, catalytic domain"/>
    <property type="match status" value="1"/>
</dbReference>
<evidence type="ECO:0000256" key="3">
    <source>
        <dbReference type="ARBA" id="ARBA00022777"/>
    </source>
</evidence>
<dbReference type="CDD" id="cd07995">
    <property type="entry name" value="TPK"/>
    <property type="match status" value="1"/>
</dbReference>
<dbReference type="InterPro" id="IPR036759">
    <property type="entry name" value="TPK_catalytic_sf"/>
</dbReference>
<keyword evidence="4" id="KW-0067">ATP-binding</keyword>
<proteinExistence type="predicted"/>
<sequence length="215" mass="24139">MKRTLIINGGNIEEDFALPFLQKEEFDYKIAVDKGMEFCRKNGIWPDEILGDFDSVDPEVKNYFDSQDIPVHVYKPEKDQTDMENAMSLAMKRGSSEITVLGATGTRMDHVLGSISNLTLPLKAGVPCSLVDAHNRIRMIRQELRIKKEEQYGKYVSILAFGGAAEGITLEGFYYPLRDYTMKAGSALGISNEIVEEEAKISFRTGTLLVIESRD</sequence>
<dbReference type="Pfam" id="PF04263">
    <property type="entry name" value="TPK_catalytic"/>
    <property type="match status" value="1"/>
</dbReference>
<dbReference type="GO" id="GO:0004788">
    <property type="term" value="F:thiamine diphosphokinase activity"/>
    <property type="evidence" value="ECO:0007669"/>
    <property type="project" value="UniProtKB-EC"/>
</dbReference>
<dbReference type="PANTHER" id="PTHR41299:SF1">
    <property type="entry name" value="THIAMINE PYROPHOSPHOKINASE"/>
    <property type="match status" value="1"/>
</dbReference>
<dbReference type="SMART" id="SM00983">
    <property type="entry name" value="TPK_B1_binding"/>
    <property type="match status" value="1"/>
</dbReference>
<dbReference type="EC" id="2.7.6.2" evidence="5"/>
<accession>A0ABT2SK46</accession>
<dbReference type="InterPro" id="IPR006282">
    <property type="entry name" value="Thi_PPkinase"/>
</dbReference>
<dbReference type="RefSeq" id="WP_262654304.1">
    <property type="nucleotide sequence ID" value="NZ_JAOQKE010000004.1"/>
</dbReference>
<dbReference type="InterPro" id="IPR007371">
    <property type="entry name" value="TPK_catalytic"/>
</dbReference>
<gene>
    <name evidence="7" type="ORF">OCV47_05860</name>
</gene>
<evidence type="ECO:0000259" key="6">
    <source>
        <dbReference type="SMART" id="SM00983"/>
    </source>
</evidence>
<organism evidence="7 8">
    <name type="scientific">Muricoprocola aceti</name>
    <dbReference type="NCBI Taxonomy" id="2981772"/>
    <lineage>
        <taxon>Bacteria</taxon>
        <taxon>Bacillati</taxon>
        <taxon>Bacillota</taxon>
        <taxon>Clostridia</taxon>
        <taxon>Lachnospirales</taxon>
        <taxon>Lachnospiraceae</taxon>
        <taxon>Muricoprocola</taxon>
    </lineage>
</organism>
<protein>
    <recommendedName>
        <fullName evidence="5">Thiamine diphosphokinase</fullName>
        <ecNumber evidence="5">2.7.6.2</ecNumber>
    </recommendedName>
</protein>
<dbReference type="SUPFAM" id="SSF63862">
    <property type="entry name" value="Thiamin pyrophosphokinase, substrate-binding domain"/>
    <property type="match status" value="1"/>
</dbReference>
<dbReference type="InterPro" id="IPR007373">
    <property type="entry name" value="Thiamin_PyroPKinase_B1-bd"/>
</dbReference>
<keyword evidence="1 7" id="KW-0808">Transferase</keyword>
<evidence type="ECO:0000313" key="7">
    <source>
        <dbReference type="EMBL" id="MCU6724879.1"/>
    </source>
</evidence>
<evidence type="ECO:0000256" key="5">
    <source>
        <dbReference type="NCBIfam" id="TIGR01378"/>
    </source>
</evidence>
<dbReference type="InterPro" id="IPR036371">
    <property type="entry name" value="TPK_B1-bd_sf"/>
</dbReference>
<keyword evidence="3" id="KW-0418">Kinase</keyword>
<dbReference type="Pfam" id="PF04265">
    <property type="entry name" value="TPK_B1_binding"/>
    <property type="match status" value="1"/>
</dbReference>
<dbReference type="InterPro" id="IPR053149">
    <property type="entry name" value="TPK"/>
</dbReference>
<dbReference type="EMBL" id="JAOQKE010000004">
    <property type="protein sequence ID" value="MCU6724879.1"/>
    <property type="molecule type" value="Genomic_DNA"/>
</dbReference>
<reference evidence="7 8" key="1">
    <citation type="journal article" date="2021" name="ISME Commun">
        <title>Automated analysis of genomic sequences facilitates high-throughput and comprehensive description of bacteria.</title>
        <authorList>
            <person name="Hitch T.C.A."/>
        </authorList>
    </citation>
    <scope>NUCLEOTIDE SEQUENCE [LARGE SCALE GENOMIC DNA]</scope>
    <source>
        <strain evidence="7 8">Sanger_29</strain>
    </source>
</reference>
<name>A0ABT2SK46_9FIRM</name>